<comment type="subcellular location">
    <subcellularLocation>
        <location evidence="1 7">Cell membrane</location>
        <topology evidence="1 7">Multi-pass membrane protein</topology>
    </subcellularLocation>
</comment>
<keyword evidence="4 7" id="KW-0812">Transmembrane</keyword>
<protein>
    <submittedName>
        <fullName evidence="9">L-arabinose transport system permease protein AraQ</fullName>
    </submittedName>
</protein>
<dbReference type="RefSeq" id="WP_069157375.1">
    <property type="nucleotide sequence ID" value="NZ_BAABXS010000001.1"/>
</dbReference>
<dbReference type="InterPro" id="IPR000515">
    <property type="entry name" value="MetI-like"/>
</dbReference>
<dbReference type="GeneID" id="93305232"/>
<evidence type="ECO:0000259" key="8">
    <source>
        <dbReference type="PROSITE" id="PS50928"/>
    </source>
</evidence>
<gene>
    <name evidence="9" type="primary">araQ_66</name>
    <name evidence="9" type="ORF">BEH84_02523</name>
</gene>
<feature type="transmembrane region" description="Helical" evidence="7">
    <location>
        <begin position="12"/>
        <end position="34"/>
    </location>
</feature>
<feature type="transmembrane region" description="Helical" evidence="7">
    <location>
        <begin position="72"/>
        <end position="97"/>
    </location>
</feature>
<name>A0A1E3AT73_9FIRM</name>
<feature type="domain" description="ABC transmembrane type-1" evidence="8">
    <location>
        <begin position="73"/>
        <end position="282"/>
    </location>
</feature>
<proteinExistence type="inferred from homology"/>
<keyword evidence="3" id="KW-1003">Cell membrane</keyword>
<feature type="transmembrane region" description="Helical" evidence="7">
    <location>
        <begin position="188"/>
        <end position="209"/>
    </location>
</feature>
<feature type="transmembrane region" description="Helical" evidence="7">
    <location>
        <begin position="109"/>
        <end position="130"/>
    </location>
</feature>
<dbReference type="GO" id="GO:0005886">
    <property type="term" value="C:plasma membrane"/>
    <property type="evidence" value="ECO:0007669"/>
    <property type="project" value="UniProtKB-SubCell"/>
</dbReference>
<evidence type="ECO:0000256" key="4">
    <source>
        <dbReference type="ARBA" id="ARBA00022692"/>
    </source>
</evidence>
<evidence type="ECO:0000313" key="9">
    <source>
        <dbReference type="EMBL" id="ODM11908.1"/>
    </source>
</evidence>
<dbReference type="Pfam" id="PF00528">
    <property type="entry name" value="BPD_transp_1"/>
    <property type="match status" value="1"/>
</dbReference>
<feature type="transmembrane region" description="Helical" evidence="7">
    <location>
        <begin position="263"/>
        <end position="282"/>
    </location>
</feature>
<evidence type="ECO:0000256" key="2">
    <source>
        <dbReference type="ARBA" id="ARBA00022448"/>
    </source>
</evidence>
<organism evidence="9 10">
    <name type="scientific">Eisenbergiella tayi</name>
    <dbReference type="NCBI Taxonomy" id="1432052"/>
    <lineage>
        <taxon>Bacteria</taxon>
        <taxon>Bacillati</taxon>
        <taxon>Bacillota</taxon>
        <taxon>Clostridia</taxon>
        <taxon>Lachnospirales</taxon>
        <taxon>Lachnospiraceae</taxon>
        <taxon>Eisenbergiella</taxon>
    </lineage>
</organism>
<dbReference type="InterPro" id="IPR035906">
    <property type="entry name" value="MetI-like_sf"/>
</dbReference>
<dbReference type="PANTHER" id="PTHR43744:SF9">
    <property type="entry name" value="POLYGALACTURONAN_RHAMNOGALACTURONAN TRANSPORT SYSTEM PERMEASE PROTEIN YTCP"/>
    <property type="match status" value="1"/>
</dbReference>
<evidence type="ECO:0000256" key="3">
    <source>
        <dbReference type="ARBA" id="ARBA00022475"/>
    </source>
</evidence>
<dbReference type="AlphaFoldDB" id="A0A1E3AT73"/>
<comment type="caution">
    <text evidence="9">The sequence shown here is derived from an EMBL/GenBank/DDBJ whole genome shotgun (WGS) entry which is preliminary data.</text>
</comment>
<dbReference type="EMBL" id="MCGI01000002">
    <property type="protein sequence ID" value="ODM11908.1"/>
    <property type="molecule type" value="Genomic_DNA"/>
</dbReference>
<dbReference type="CDD" id="cd06261">
    <property type="entry name" value="TM_PBP2"/>
    <property type="match status" value="1"/>
</dbReference>
<dbReference type="PATRIC" id="fig|1432052.3.peg.2783"/>
<evidence type="ECO:0000256" key="1">
    <source>
        <dbReference type="ARBA" id="ARBA00004651"/>
    </source>
</evidence>
<dbReference type="PANTHER" id="PTHR43744">
    <property type="entry name" value="ABC TRANSPORTER PERMEASE PROTEIN MG189-RELATED-RELATED"/>
    <property type="match status" value="1"/>
</dbReference>
<keyword evidence="6 7" id="KW-0472">Membrane</keyword>
<keyword evidence="2 7" id="KW-0813">Transport</keyword>
<reference evidence="9 10" key="1">
    <citation type="submission" date="2016-07" db="EMBL/GenBank/DDBJ databases">
        <title>Characterization of isolates of Eisenbergiella tayi derived from blood cultures, using whole genome sequencing.</title>
        <authorList>
            <person name="Burdz T."/>
            <person name="Wiebe D."/>
            <person name="Huynh C."/>
            <person name="Bernard K."/>
        </authorList>
    </citation>
    <scope>NUCLEOTIDE SEQUENCE [LARGE SCALE GENOMIC DNA]</scope>
    <source>
        <strain evidence="9 10">NML 120489</strain>
    </source>
</reference>
<evidence type="ECO:0000256" key="7">
    <source>
        <dbReference type="RuleBase" id="RU363032"/>
    </source>
</evidence>
<sequence>MVGNKERRYQLILTIVMTLISLVMVIPLILLLMASVTSNNEIVMHGYSFWPKEFSLEAYRYIWNEKGQIFRAYGVTLMVTAIGTVTGAMMTLLYGYVLAHQEFPGRTFLAFYLFFTMLFNGGLVPTYIMYTRYLHMKNTVGALIIPALLMNAFNVILARTYIQSNMPAALSEAAQIDGATEFRIFGQVALPLCKPIIATIGLFIGLGYWNDWMNGLYYVTDSKLFSVQQLLNNMIKNIEFLSKNANSNINLSSIGGGIPQETVRMAIAIVGLLPILVVFPFMQKYFIKGISVGAVKG</sequence>
<accession>A0A1E3AT73</accession>
<keyword evidence="5 7" id="KW-1133">Transmembrane helix</keyword>
<evidence type="ECO:0000313" key="10">
    <source>
        <dbReference type="Proteomes" id="UP000095003"/>
    </source>
</evidence>
<dbReference type="Proteomes" id="UP000095003">
    <property type="component" value="Unassembled WGS sequence"/>
</dbReference>
<comment type="similarity">
    <text evidence="7">Belongs to the binding-protein-dependent transport system permease family.</text>
</comment>
<dbReference type="Gene3D" id="1.10.3720.10">
    <property type="entry name" value="MetI-like"/>
    <property type="match status" value="1"/>
</dbReference>
<feature type="transmembrane region" description="Helical" evidence="7">
    <location>
        <begin position="142"/>
        <end position="162"/>
    </location>
</feature>
<evidence type="ECO:0000256" key="5">
    <source>
        <dbReference type="ARBA" id="ARBA00022989"/>
    </source>
</evidence>
<dbReference type="PROSITE" id="PS50928">
    <property type="entry name" value="ABC_TM1"/>
    <property type="match status" value="1"/>
</dbReference>
<dbReference type="GO" id="GO:0055085">
    <property type="term" value="P:transmembrane transport"/>
    <property type="evidence" value="ECO:0007669"/>
    <property type="project" value="InterPro"/>
</dbReference>
<dbReference type="SUPFAM" id="SSF161098">
    <property type="entry name" value="MetI-like"/>
    <property type="match status" value="1"/>
</dbReference>
<evidence type="ECO:0000256" key="6">
    <source>
        <dbReference type="ARBA" id="ARBA00023136"/>
    </source>
</evidence>